<organism evidence="1 2">
    <name type="scientific">Thermoanaerobacter thermohydrosulfuricus</name>
    <name type="common">Clostridium thermohydrosulfuricum</name>
    <dbReference type="NCBI Taxonomy" id="1516"/>
    <lineage>
        <taxon>Bacteria</taxon>
        <taxon>Bacillati</taxon>
        <taxon>Bacillota</taxon>
        <taxon>Clostridia</taxon>
        <taxon>Thermoanaerobacterales</taxon>
        <taxon>Thermoanaerobacteraceae</taxon>
        <taxon>Thermoanaerobacter</taxon>
    </lineage>
</organism>
<evidence type="ECO:0000313" key="2">
    <source>
        <dbReference type="Proteomes" id="UP000183404"/>
    </source>
</evidence>
<proteinExistence type="predicted"/>
<dbReference type="Pfam" id="PF09991">
    <property type="entry name" value="DUF2232"/>
    <property type="match status" value="1"/>
</dbReference>
<sequence>MDLRKLTNAAMMTAMAVVMTLIGVYIPPLFVLFFLIPAPIAITCIRSSESYAIASSFAVFIVNVIFTDIGTAFTSLFFALQGFVMGYLISKKRKASETLIDTSVVSIFGVIVIFYFIKVAFKINALDQFFKAIDMSTKEVLSIYQGHPNFSAIKSNLLTIEEMLKMTLPASIIIAVVAVILINYIIVYKILKTQRVYIDALPPFEEWKMPYITGWIFIGALLYQYFLKQPEAITTNIIVLLSLGFTLGGLAVVKYYLIHRLKIKSLAANLILVFLFLFPLTSWLLTVIGIVDTSIDLRKYMS</sequence>
<protein>
    <submittedName>
        <fullName evidence="1">Uncharacterized conserved protein YybS, DUF2232 family</fullName>
    </submittedName>
</protein>
<dbReference type="PANTHER" id="PTHR41324:SF1">
    <property type="entry name" value="DUF2232 DOMAIN-CONTAINING PROTEIN"/>
    <property type="match status" value="1"/>
</dbReference>
<accession>A0A1I1XES8</accession>
<gene>
    <name evidence="1" type="ORF">SAMN04244560_02476</name>
</gene>
<evidence type="ECO:0000313" key="1">
    <source>
        <dbReference type="EMBL" id="SDG51342.1"/>
    </source>
</evidence>
<dbReference type="RefSeq" id="WP_004399544.1">
    <property type="nucleotide sequence ID" value="NZ_FNBS01000083.1"/>
</dbReference>
<dbReference type="EMBL" id="FNBS01000083">
    <property type="protein sequence ID" value="SDG51342.1"/>
    <property type="molecule type" value="Genomic_DNA"/>
</dbReference>
<reference evidence="1 2" key="1">
    <citation type="submission" date="2016-10" db="EMBL/GenBank/DDBJ databases">
        <authorList>
            <person name="de Groot N.N."/>
        </authorList>
    </citation>
    <scope>NUCLEOTIDE SEQUENCE [LARGE SCALE GENOMIC DNA]</scope>
    <source>
        <strain evidence="1 2">DSM 569</strain>
    </source>
</reference>
<dbReference type="Gene3D" id="1.10.1760.20">
    <property type="match status" value="1"/>
</dbReference>
<dbReference type="Proteomes" id="UP000183404">
    <property type="component" value="Unassembled WGS sequence"/>
</dbReference>
<dbReference type="PANTHER" id="PTHR41324">
    <property type="entry name" value="MEMBRANE PROTEIN-RELATED"/>
    <property type="match status" value="1"/>
</dbReference>
<name>A0A1I1XES8_THETY</name>
<dbReference type="InterPro" id="IPR018710">
    <property type="entry name" value="DUF2232"/>
</dbReference>
<dbReference type="AlphaFoldDB" id="A0A1I1XES8"/>